<evidence type="ECO:0000256" key="10">
    <source>
        <dbReference type="ARBA" id="ARBA00022989"/>
    </source>
</evidence>
<evidence type="ECO:0000313" key="19">
    <source>
        <dbReference type="Proteomes" id="UP000319432"/>
    </source>
</evidence>
<gene>
    <name evidence="18" type="ORF">EEL30_18100</name>
</gene>
<evidence type="ECO:0000256" key="15">
    <source>
        <dbReference type="ARBA" id="ARBA00023180"/>
    </source>
</evidence>
<proteinExistence type="predicted"/>
<dbReference type="Proteomes" id="UP000319432">
    <property type="component" value="Chromosome"/>
</dbReference>
<keyword evidence="9" id="KW-0067">ATP-binding</keyword>
<feature type="region of interest" description="Disordered" evidence="16">
    <location>
        <begin position="438"/>
        <end position="474"/>
    </location>
</feature>
<evidence type="ECO:0000256" key="1">
    <source>
        <dbReference type="ARBA" id="ARBA00004251"/>
    </source>
</evidence>
<dbReference type="AlphaFoldDB" id="A0A518VAL6"/>
<evidence type="ECO:0000256" key="12">
    <source>
        <dbReference type="ARBA" id="ARBA00023137"/>
    </source>
</evidence>
<accession>A0A518VAL6</accession>
<evidence type="ECO:0000256" key="6">
    <source>
        <dbReference type="ARBA" id="ARBA00022729"/>
    </source>
</evidence>
<keyword evidence="19" id="KW-1185">Reference proteome</keyword>
<name>A0A518VAL6_BRELA</name>
<dbReference type="GO" id="GO:0004714">
    <property type="term" value="F:transmembrane receptor protein tyrosine kinase activity"/>
    <property type="evidence" value="ECO:0007669"/>
    <property type="project" value="UniProtKB-EC"/>
</dbReference>
<keyword evidence="11" id="KW-0472">Membrane</keyword>
<keyword evidence="14" id="KW-0675">Receptor</keyword>
<dbReference type="EC" id="2.7.10.1" evidence="2"/>
<comment type="subcellular location">
    <subcellularLocation>
        <location evidence="1">Cell membrane</location>
        <topology evidence="1">Single-pass type I membrane protein</topology>
    </subcellularLocation>
</comment>
<evidence type="ECO:0000256" key="5">
    <source>
        <dbReference type="ARBA" id="ARBA00022692"/>
    </source>
</evidence>
<reference evidence="18 19" key="1">
    <citation type="submission" date="2018-11" db="EMBL/GenBank/DDBJ databases">
        <title>Phylogenetic determinants of toxin gene distribution in genomes of Brevibacillus laterosporus.</title>
        <authorList>
            <person name="Glare T.R."/>
            <person name="Durrant A."/>
            <person name="Berry C."/>
            <person name="Palma L."/>
            <person name="Ormskirk M."/>
            <person name="Cox M.O."/>
        </authorList>
    </citation>
    <scope>NUCLEOTIDE SEQUENCE [LARGE SCALE GENOMIC DNA]</scope>
    <source>
        <strain evidence="18 19">1821L</strain>
    </source>
</reference>
<protein>
    <recommendedName>
        <fullName evidence="2">receptor protein-tyrosine kinase</fullName>
        <ecNumber evidence="2">2.7.10.1</ecNumber>
    </recommendedName>
</protein>
<keyword evidence="12" id="KW-0829">Tyrosine-protein kinase</keyword>
<evidence type="ECO:0000256" key="3">
    <source>
        <dbReference type="ARBA" id="ARBA00022475"/>
    </source>
</evidence>
<evidence type="ECO:0000313" key="18">
    <source>
        <dbReference type="EMBL" id="QDX94035.1"/>
    </source>
</evidence>
<dbReference type="PANTHER" id="PTHR31535:SF3">
    <property type="entry name" value="REGULATORY PROTEIN ZESTE"/>
    <property type="match status" value="1"/>
</dbReference>
<keyword evidence="6" id="KW-0732">Signal</keyword>
<sequence length="542" mass="53691">MFKVAKLTKVFKFTNCGATGRNGANQTQVDQKYSGTTLDKAVTSVNGVQRWTVPLDGEYIIEALGAQGGQGNPSANPPGWIGGKGARMKGKFKLKKGTVLYVVVGQMGQTGFGDYNSGCAGAGGGGTLVYHGDIGGNGLLIAAGGGGGGGGGVHGNGSRVHGTVNKDGNMGGNGTNDAPQYSGNGGSNGMGGSSVELIENMPYQGGGGAGWKGMGKSGSSSPTNGGNWWDGGKFQSAEGGFGGGGGTGDTRNNYSYGAGGGGGYSGGGGAYYTTGNGGGGGSYNAGTEQEETTGINEGHGVVIISFSANEEDIPEGFKMDFLNTGTGITGNLQKFIVPRGGIYKISASGARGGNVGGNLGGKGAFVSGEFNLDEGDTIHLLVGHMGLDKPFSDYGGGGGGGSFAVKQDNDSSYIFKPLNVGITPLVIAGGGGGAGDNGGNFSGGAGNGETTGNGEGGTGLQSNRNSGGAGFIGDAKPSAAKPPISFLNGGTGGTEEPIGEALVEVVYLTMQEEEEEATLEVTVEKVSRVVLVDHLTIQVLIR</sequence>
<keyword evidence="4" id="KW-0808">Transferase</keyword>
<evidence type="ECO:0000256" key="14">
    <source>
        <dbReference type="ARBA" id="ARBA00023170"/>
    </source>
</evidence>
<dbReference type="PANTHER" id="PTHR31535">
    <property type="match status" value="1"/>
</dbReference>
<dbReference type="GO" id="GO:0005524">
    <property type="term" value="F:ATP binding"/>
    <property type="evidence" value="ECO:0007669"/>
    <property type="project" value="UniProtKB-KW"/>
</dbReference>
<organism evidence="18 19">
    <name type="scientific">Brevibacillus laterosporus</name>
    <name type="common">Bacillus laterosporus</name>
    <dbReference type="NCBI Taxonomy" id="1465"/>
    <lineage>
        <taxon>Bacteria</taxon>
        <taxon>Bacillati</taxon>
        <taxon>Bacillota</taxon>
        <taxon>Bacilli</taxon>
        <taxon>Bacillales</taxon>
        <taxon>Paenibacillaceae</taxon>
        <taxon>Brevibacillus</taxon>
    </lineage>
</organism>
<evidence type="ECO:0000256" key="11">
    <source>
        <dbReference type="ARBA" id="ARBA00023136"/>
    </source>
</evidence>
<keyword evidence="10" id="KW-1133">Transmembrane helix</keyword>
<dbReference type="InterPro" id="IPR055163">
    <property type="entry name" value="ALK/LTK-like_GRD"/>
</dbReference>
<evidence type="ECO:0000256" key="13">
    <source>
        <dbReference type="ARBA" id="ARBA00023157"/>
    </source>
</evidence>
<keyword evidence="15" id="KW-0325">Glycoprotein</keyword>
<feature type="region of interest" description="Disordered" evidence="16">
    <location>
        <begin position="167"/>
        <end position="193"/>
    </location>
</feature>
<evidence type="ECO:0000256" key="16">
    <source>
        <dbReference type="SAM" id="MobiDB-lite"/>
    </source>
</evidence>
<feature type="compositionally biased region" description="Gly residues" evidence="16">
    <location>
        <begin position="438"/>
        <end position="459"/>
    </location>
</feature>
<feature type="compositionally biased region" description="Gly residues" evidence="16">
    <location>
        <begin position="183"/>
        <end position="192"/>
    </location>
</feature>
<keyword evidence="3" id="KW-1003">Cell membrane</keyword>
<feature type="domain" description="ALK/LTK-like glycine-rich" evidence="17">
    <location>
        <begin position="340"/>
        <end position="494"/>
    </location>
</feature>
<evidence type="ECO:0000256" key="4">
    <source>
        <dbReference type="ARBA" id="ARBA00022679"/>
    </source>
</evidence>
<evidence type="ECO:0000256" key="7">
    <source>
        <dbReference type="ARBA" id="ARBA00022741"/>
    </source>
</evidence>
<evidence type="ECO:0000256" key="9">
    <source>
        <dbReference type="ARBA" id="ARBA00022840"/>
    </source>
</evidence>
<keyword evidence="5" id="KW-0812">Transmembrane</keyword>
<evidence type="ECO:0000259" key="17">
    <source>
        <dbReference type="Pfam" id="PF12810"/>
    </source>
</evidence>
<dbReference type="GO" id="GO:0005886">
    <property type="term" value="C:plasma membrane"/>
    <property type="evidence" value="ECO:0007669"/>
    <property type="project" value="UniProtKB-SubCell"/>
</dbReference>
<evidence type="ECO:0000256" key="8">
    <source>
        <dbReference type="ARBA" id="ARBA00022777"/>
    </source>
</evidence>
<keyword evidence="7" id="KW-0547">Nucleotide-binding</keyword>
<evidence type="ECO:0000256" key="2">
    <source>
        <dbReference type="ARBA" id="ARBA00011902"/>
    </source>
</evidence>
<keyword evidence="8" id="KW-0418">Kinase</keyword>
<keyword evidence="13" id="KW-1015">Disulfide bond</keyword>
<dbReference type="Pfam" id="PF12810">
    <property type="entry name" value="ALK_LTK_GRD"/>
    <property type="match status" value="1"/>
</dbReference>
<dbReference type="EMBL" id="CP033464">
    <property type="protein sequence ID" value="QDX94035.1"/>
    <property type="molecule type" value="Genomic_DNA"/>
</dbReference>